<name>A0AAW2F066_9HYME</name>
<accession>A0AAW2F066</accession>
<dbReference type="EMBL" id="JADYXP020000016">
    <property type="protein sequence ID" value="KAL0108071.1"/>
    <property type="molecule type" value="Genomic_DNA"/>
</dbReference>
<reference evidence="1 2" key="1">
    <citation type="submission" date="2023-03" db="EMBL/GenBank/DDBJ databases">
        <title>High recombination rates correlate with genetic variation in Cardiocondyla obscurior ants.</title>
        <authorList>
            <person name="Errbii M."/>
        </authorList>
    </citation>
    <scope>NUCLEOTIDE SEQUENCE [LARGE SCALE GENOMIC DNA]</scope>
    <source>
        <strain evidence="1">Alpha-2009</strain>
        <tissue evidence="1">Whole body</tissue>
    </source>
</reference>
<gene>
    <name evidence="1" type="ORF">PUN28_014980</name>
</gene>
<dbReference type="Proteomes" id="UP001430953">
    <property type="component" value="Unassembled WGS sequence"/>
</dbReference>
<sequence>MRAIIIWRYQRRFPGLVRVRGATFHSRRDIKNACKISVNAREIQSSARAAHCSPQISYVAGPRIHPSGGYEFAGDG</sequence>
<keyword evidence="2" id="KW-1185">Reference proteome</keyword>
<evidence type="ECO:0000313" key="1">
    <source>
        <dbReference type="EMBL" id="KAL0108071.1"/>
    </source>
</evidence>
<comment type="caution">
    <text evidence="1">The sequence shown here is derived from an EMBL/GenBank/DDBJ whole genome shotgun (WGS) entry which is preliminary data.</text>
</comment>
<evidence type="ECO:0000313" key="2">
    <source>
        <dbReference type="Proteomes" id="UP001430953"/>
    </source>
</evidence>
<proteinExistence type="predicted"/>
<organism evidence="1 2">
    <name type="scientific">Cardiocondyla obscurior</name>
    <dbReference type="NCBI Taxonomy" id="286306"/>
    <lineage>
        <taxon>Eukaryota</taxon>
        <taxon>Metazoa</taxon>
        <taxon>Ecdysozoa</taxon>
        <taxon>Arthropoda</taxon>
        <taxon>Hexapoda</taxon>
        <taxon>Insecta</taxon>
        <taxon>Pterygota</taxon>
        <taxon>Neoptera</taxon>
        <taxon>Endopterygota</taxon>
        <taxon>Hymenoptera</taxon>
        <taxon>Apocrita</taxon>
        <taxon>Aculeata</taxon>
        <taxon>Formicoidea</taxon>
        <taxon>Formicidae</taxon>
        <taxon>Myrmicinae</taxon>
        <taxon>Cardiocondyla</taxon>
    </lineage>
</organism>
<protein>
    <submittedName>
        <fullName evidence="1">Uncharacterized protein</fullName>
    </submittedName>
</protein>
<dbReference type="AlphaFoldDB" id="A0AAW2F066"/>